<dbReference type="SUPFAM" id="SSF51735">
    <property type="entry name" value="NAD(P)-binding Rossmann-fold domains"/>
    <property type="match status" value="1"/>
</dbReference>
<accession>A0A3E2H8S1</accession>
<dbReference type="PANTHER" id="PTHR24320">
    <property type="entry name" value="RETINOL DEHYDROGENASE"/>
    <property type="match status" value="1"/>
</dbReference>
<organism evidence="3 4">
    <name type="scientific">Scytalidium lignicola</name>
    <name type="common">Hyphomycete</name>
    <dbReference type="NCBI Taxonomy" id="5539"/>
    <lineage>
        <taxon>Eukaryota</taxon>
        <taxon>Fungi</taxon>
        <taxon>Dikarya</taxon>
        <taxon>Ascomycota</taxon>
        <taxon>Pezizomycotina</taxon>
        <taxon>Leotiomycetes</taxon>
        <taxon>Leotiomycetes incertae sedis</taxon>
        <taxon>Scytalidium</taxon>
    </lineage>
</organism>
<name>A0A3E2H8S1_SCYLI</name>
<dbReference type="InterPro" id="IPR002347">
    <property type="entry name" value="SDR_fam"/>
</dbReference>
<evidence type="ECO:0000313" key="4">
    <source>
        <dbReference type="Proteomes" id="UP000258309"/>
    </source>
</evidence>
<keyword evidence="2" id="KW-0560">Oxidoreductase</keyword>
<comment type="caution">
    <text evidence="3">The sequence shown here is derived from an EMBL/GenBank/DDBJ whole genome shotgun (WGS) entry which is preliminary data.</text>
</comment>
<evidence type="ECO:0000256" key="2">
    <source>
        <dbReference type="ARBA" id="ARBA00023002"/>
    </source>
</evidence>
<dbReference type="AlphaFoldDB" id="A0A3E2H8S1"/>
<dbReference type="OrthoDB" id="542013at2759"/>
<dbReference type="Pfam" id="PF00106">
    <property type="entry name" value="adh_short"/>
    <property type="match status" value="1"/>
</dbReference>
<reference evidence="3 4" key="1">
    <citation type="submission" date="2018-05" db="EMBL/GenBank/DDBJ databases">
        <title>Draft genome sequence of Scytalidium lignicola DSM 105466, a ubiquitous saprotrophic fungus.</title>
        <authorList>
            <person name="Buettner E."/>
            <person name="Gebauer A.M."/>
            <person name="Hofrichter M."/>
            <person name="Liers C."/>
            <person name="Kellner H."/>
        </authorList>
    </citation>
    <scope>NUCLEOTIDE SEQUENCE [LARGE SCALE GENOMIC DNA]</scope>
    <source>
        <strain evidence="3 4">DSM 105466</strain>
    </source>
</reference>
<sequence>MAQMQEPKEIDKIPYDAPLSFQEPSRGWSTKRGYANNRSKFIRDEDLPKVDLTGKWVVISGSNNGIGREAALDFARMGANLILACRKPPPKENDPESVVAECVTEAKKFKCDSIIEWWEYDAADLASAEAFAQRWLETGRALDILCNNAGIGSSPGGSEIWLTELQHRLLQHSEYKHITVNGLHPGYVNTGVWNLNKTDSWATWARQWVVKTMAYFRAITPQQGSLAIRYVATAPECGPDPKTQGVGDPEGKGGGRYFNRIWEEEAMPHCRDNDARLRVWRKVNEELKLDEKGLLDVLGLYSMD</sequence>
<feature type="non-terminal residue" evidence="3">
    <location>
        <position position="1"/>
    </location>
</feature>
<dbReference type="PANTHER" id="PTHR24320:SF152">
    <property type="entry name" value="SHORT-CHAIN DEHYDROGENASE_REDUCTASE FAMILY PROTEIN"/>
    <property type="match status" value="1"/>
</dbReference>
<dbReference type="GO" id="GO:0016491">
    <property type="term" value="F:oxidoreductase activity"/>
    <property type="evidence" value="ECO:0007669"/>
    <property type="project" value="UniProtKB-KW"/>
</dbReference>
<proteinExistence type="inferred from homology"/>
<keyword evidence="4" id="KW-1185">Reference proteome</keyword>
<dbReference type="Gene3D" id="3.40.50.720">
    <property type="entry name" value="NAD(P)-binding Rossmann-like Domain"/>
    <property type="match status" value="2"/>
</dbReference>
<evidence type="ECO:0000313" key="3">
    <source>
        <dbReference type="EMBL" id="RFU29552.1"/>
    </source>
</evidence>
<dbReference type="InterPro" id="IPR036291">
    <property type="entry name" value="NAD(P)-bd_dom_sf"/>
</dbReference>
<dbReference type="EMBL" id="NCSJ02000124">
    <property type="protein sequence ID" value="RFU29552.1"/>
    <property type="molecule type" value="Genomic_DNA"/>
</dbReference>
<dbReference type="STRING" id="5539.A0A3E2H8S1"/>
<dbReference type="OMA" id="PPAWEQH"/>
<feature type="non-terminal residue" evidence="3">
    <location>
        <position position="304"/>
    </location>
</feature>
<evidence type="ECO:0008006" key="5">
    <source>
        <dbReference type="Google" id="ProtNLM"/>
    </source>
</evidence>
<gene>
    <name evidence="3" type="ORF">B7463_g6773</name>
</gene>
<evidence type="ECO:0000256" key="1">
    <source>
        <dbReference type="ARBA" id="ARBA00006484"/>
    </source>
</evidence>
<protein>
    <recommendedName>
        <fullName evidence="5">NAD(P)-binding protein</fullName>
    </recommendedName>
</protein>
<dbReference type="Proteomes" id="UP000258309">
    <property type="component" value="Unassembled WGS sequence"/>
</dbReference>
<comment type="similarity">
    <text evidence="1">Belongs to the short-chain dehydrogenases/reductases (SDR) family.</text>
</comment>